<evidence type="ECO:0000259" key="2">
    <source>
        <dbReference type="SMART" id="SM00899"/>
    </source>
</evidence>
<dbReference type="Proteomes" id="UP000285258">
    <property type="component" value="Unassembled WGS sequence"/>
</dbReference>
<dbReference type="RefSeq" id="WP_096227741.1">
    <property type="nucleotide sequence ID" value="NZ_JAJCHO010000003.1"/>
</dbReference>
<dbReference type="Pfam" id="PF04023">
    <property type="entry name" value="FeoA"/>
    <property type="match status" value="1"/>
</dbReference>
<sequence>MGNATVAGMGGQAGVQARAHAGTGIACADADAVPSASCRQMPLSFLGSGETATIAKVRGRGDLHHHLENLGFVEGARVTVTAEAAGDLIVEVKGTQVALNKQIASRIITNAAA</sequence>
<reference evidence="5" key="1">
    <citation type="submission" date="2018-05" db="EMBL/GenBank/DDBJ databases">
        <title>Genome Sequencing of selected type strains of the family Eggerthellaceae.</title>
        <authorList>
            <person name="Danylec N."/>
            <person name="Stoll D.A."/>
            <person name="Doetsch A."/>
            <person name="Huch M."/>
        </authorList>
    </citation>
    <scope>NUCLEOTIDE SEQUENCE [LARGE SCALE GENOMIC DNA]</scope>
    <source>
        <strain evidence="5">DSM 27213</strain>
    </source>
</reference>
<evidence type="ECO:0000313" key="6">
    <source>
        <dbReference type="Proteomes" id="UP000462865"/>
    </source>
</evidence>
<dbReference type="Gene3D" id="2.30.30.90">
    <property type="match status" value="1"/>
</dbReference>
<evidence type="ECO:0000313" key="4">
    <source>
        <dbReference type="EMBL" id="ROT91451.1"/>
    </source>
</evidence>
<dbReference type="PANTHER" id="PTHR43151:SF1">
    <property type="entry name" value="SSR2333 PROTEIN"/>
    <property type="match status" value="1"/>
</dbReference>
<dbReference type="InterPro" id="IPR038157">
    <property type="entry name" value="FeoA_core_dom"/>
</dbReference>
<dbReference type="SUPFAM" id="SSF50037">
    <property type="entry name" value="C-terminal domain of transcriptional repressors"/>
    <property type="match status" value="1"/>
</dbReference>
<name>A0A423UMP0_9ACTN</name>
<dbReference type="InterPro" id="IPR007167">
    <property type="entry name" value="Fe-transptr_FeoA-like"/>
</dbReference>
<dbReference type="AlphaFoldDB" id="A0A423UMP0"/>
<protein>
    <submittedName>
        <fullName evidence="4">Ferrous iron transport protein A</fullName>
    </submittedName>
</protein>
<reference evidence="4" key="2">
    <citation type="journal article" date="2019" name="Int. J. Syst. Evol. Microbiol.">
        <title>Gordonibacter faecihominis is a later heterotypic synonym of Gordonibacter urolithinfaciens.</title>
        <authorList>
            <person name="Danylec N."/>
            <person name="Stoll D.A."/>
            <person name="Huch M."/>
        </authorList>
    </citation>
    <scope>NUCLEOTIDE SEQUENCE</scope>
    <source>
        <strain evidence="4">DSM 27213</strain>
    </source>
</reference>
<feature type="domain" description="Ferrous iron transporter FeoA-like" evidence="2">
    <location>
        <begin position="41"/>
        <end position="111"/>
    </location>
</feature>
<dbReference type="InterPro" id="IPR008988">
    <property type="entry name" value="Transcriptional_repressor_C"/>
</dbReference>
<comment type="caution">
    <text evidence="4">The sequence shown here is derived from an EMBL/GenBank/DDBJ whole genome shotgun (WGS) entry which is preliminary data.</text>
</comment>
<dbReference type="PANTHER" id="PTHR43151">
    <property type="entry name" value="FEOA FAMILY PROTEIN"/>
    <property type="match status" value="1"/>
</dbReference>
<dbReference type="Proteomes" id="UP000462865">
    <property type="component" value="Unassembled WGS sequence"/>
</dbReference>
<reference evidence="4" key="3">
    <citation type="journal article" date="2019" name="Microbiol. Resour. Announc.">
        <title>Draft Genome Sequences of Type Strains of Gordonibacter faecihominis, Paraeggerthella hongkongensis, Parvibacter caecicola,Slackia equolifaciens, Slackia faecicanis, and Slackia isoflavoniconvertens.</title>
        <authorList>
            <person name="Danylec N."/>
            <person name="Stoll D.A."/>
            <person name="Dotsch A."/>
            <person name="Huch M."/>
        </authorList>
    </citation>
    <scope>NUCLEOTIDE SEQUENCE</scope>
    <source>
        <strain evidence="4">DSM 27213</strain>
    </source>
</reference>
<evidence type="ECO:0000313" key="5">
    <source>
        <dbReference type="Proteomes" id="UP000285258"/>
    </source>
</evidence>
<proteinExistence type="predicted"/>
<evidence type="ECO:0000313" key="3">
    <source>
        <dbReference type="EMBL" id="MSA94029.1"/>
    </source>
</evidence>
<gene>
    <name evidence="4" type="ORF">DMP12_02000</name>
    <name evidence="3" type="ORF">GKG38_02935</name>
</gene>
<dbReference type="InterPro" id="IPR053184">
    <property type="entry name" value="FeoA-like"/>
</dbReference>
<dbReference type="GO" id="GO:0046914">
    <property type="term" value="F:transition metal ion binding"/>
    <property type="evidence" value="ECO:0007669"/>
    <property type="project" value="InterPro"/>
</dbReference>
<reference evidence="3 6" key="4">
    <citation type="journal article" date="2019" name="Nat. Med.">
        <title>A library of human gut bacterial isolates paired with longitudinal multiomics data enables mechanistic microbiome research.</title>
        <authorList>
            <person name="Poyet M."/>
            <person name="Groussin M."/>
            <person name="Gibbons S.M."/>
            <person name="Avila-Pacheco J."/>
            <person name="Jiang X."/>
            <person name="Kearney S.M."/>
            <person name="Perrotta A.R."/>
            <person name="Berdy B."/>
            <person name="Zhao S."/>
            <person name="Lieberman T.D."/>
            <person name="Swanson P.K."/>
            <person name="Smith M."/>
            <person name="Roesemann S."/>
            <person name="Alexander J.E."/>
            <person name="Rich S.A."/>
            <person name="Livny J."/>
            <person name="Vlamakis H."/>
            <person name="Clish C."/>
            <person name="Bullock K."/>
            <person name="Deik A."/>
            <person name="Scott J."/>
            <person name="Pierce K.A."/>
            <person name="Xavier R.J."/>
            <person name="Alm E.J."/>
        </authorList>
    </citation>
    <scope>NUCLEOTIDE SEQUENCE [LARGE SCALE GENOMIC DNA]</scope>
    <source>
        <strain evidence="3 6">BIOML-A1</strain>
    </source>
</reference>
<keyword evidence="1" id="KW-0408">Iron</keyword>
<dbReference type="SMART" id="SM00899">
    <property type="entry name" value="FeoA"/>
    <property type="match status" value="1"/>
</dbReference>
<accession>A0A423UMP0</accession>
<dbReference type="EMBL" id="QIBW01000002">
    <property type="protein sequence ID" value="ROT91451.1"/>
    <property type="molecule type" value="Genomic_DNA"/>
</dbReference>
<organism evidence="4 5">
    <name type="scientific">Gordonibacter urolithinfaciens</name>
    <dbReference type="NCBI Taxonomy" id="1335613"/>
    <lineage>
        <taxon>Bacteria</taxon>
        <taxon>Bacillati</taxon>
        <taxon>Actinomycetota</taxon>
        <taxon>Coriobacteriia</taxon>
        <taxon>Eggerthellales</taxon>
        <taxon>Eggerthellaceae</taxon>
        <taxon>Gordonibacter</taxon>
    </lineage>
</organism>
<dbReference type="EMBL" id="WKZA01000007">
    <property type="protein sequence ID" value="MSA94029.1"/>
    <property type="molecule type" value="Genomic_DNA"/>
</dbReference>
<evidence type="ECO:0000256" key="1">
    <source>
        <dbReference type="ARBA" id="ARBA00023004"/>
    </source>
</evidence>